<dbReference type="Proteomes" id="UP001595377">
    <property type="component" value="Unassembled WGS sequence"/>
</dbReference>
<reference evidence="3" key="1">
    <citation type="journal article" date="2019" name="Int. J. Syst. Evol. Microbiol.">
        <title>The Global Catalogue of Microorganisms (GCM) 10K type strain sequencing project: providing services to taxonomists for standard genome sequencing and annotation.</title>
        <authorList>
            <consortium name="The Broad Institute Genomics Platform"/>
            <consortium name="The Broad Institute Genome Sequencing Center for Infectious Disease"/>
            <person name="Wu L."/>
            <person name="Ma J."/>
        </authorList>
    </citation>
    <scope>NUCLEOTIDE SEQUENCE [LARGE SCALE GENOMIC DNA]</scope>
    <source>
        <strain evidence="3">KCTC 52677</strain>
    </source>
</reference>
<dbReference type="EMBL" id="JBHRSP010000009">
    <property type="protein sequence ID" value="MFC3072582.1"/>
    <property type="molecule type" value="Genomic_DNA"/>
</dbReference>
<name>A0ABV7DCC8_9HYPH</name>
<keyword evidence="3" id="KW-1185">Reference proteome</keyword>
<sequence length="70" mass="7263">MEGRVIRHQAGIGEEAGVAARNKAAEGAPLGGGLRGAGDEEPEFSGETCERAHGHAFQDSCQEPSRGMDI</sequence>
<gene>
    <name evidence="2" type="ORF">ACFOHH_05620</name>
</gene>
<dbReference type="RefSeq" id="WP_257317800.1">
    <property type="nucleotide sequence ID" value="NZ_JANFDG010000033.1"/>
</dbReference>
<evidence type="ECO:0000256" key="1">
    <source>
        <dbReference type="SAM" id="MobiDB-lite"/>
    </source>
</evidence>
<evidence type="ECO:0000313" key="2">
    <source>
        <dbReference type="EMBL" id="MFC3072582.1"/>
    </source>
</evidence>
<organism evidence="2 3">
    <name type="scientific">Shinella pollutisoli</name>
    <dbReference type="NCBI Taxonomy" id="2250594"/>
    <lineage>
        <taxon>Bacteria</taxon>
        <taxon>Pseudomonadati</taxon>
        <taxon>Pseudomonadota</taxon>
        <taxon>Alphaproteobacteria</taxon>
        <taxon>Hyphomicrobiales</taxon>
        <taxon>Rhizobiaceae</taxon>
        <taxon>Shinella</taxon>
    </lineage>
</organism>
<accession>A0ABV7DCC8</accession>
<feature type="region of interest" description="Disordered" evidence="1">
    <location>
        <begin position="27"/>
        <end position="47"/>
    </location>
</feature>
<protein>
    <submittedName>
        <fullName evidence="2">Uncharacterized protein</fullName>
    </submittedName>
</protein>
<comment type="caution">
    <text evidence="2">The sequence shown here is derived from an EMBL/GenBank/DDBJ whole genome shotgun (WGS) entry which is preliminary data.</text>
</comment>
<proteinExistence type="predicted"/>
<evidence type="ECO:0000313" key="3">
    <source>
        <dbReference type="Proteomes" id="UP001595377"/>
    </source>
</evidence>